<feature type="domain" description="G-protein coupled receptors family 1 profile" evidence="9">
    <location>
        <begin position="10"/>
        <end position="292"/>
    </location>
</feature>
<feature type="transmembrane region" description="Helical" evidence="8">
    <location>
        <begin position="172"/>
        <end position="196"/>
    </location>
</feature>
<evidence type="ECO:0000313" key="11">
    <source>
        <dbReference type="EMBL" id="CAF1318599.1"/>
    </source>
</evidence>
<feature type="transmembrane region" description="Helical" evidence="8">
    <location>
        <begin position="87"/>
        <end position="111"/>
    </location>
</feature>
<dbReference type="Gene3D" id="1.20.1070.10">
    <property type="entry name" value="Rhodopsin 7-helix transmembrane proteins"/>
    <property type="match status" value="1"/>
</dbReference>
<evidence type="ECO:0000313" key="12">
    <source>
        <dbReference type="EMBL" id="CAF3960194.1"/>
    </source>
</evidence>
<evidence type="ECO:0000256" key="7">
    <source>
        <dbReference type="ARBA" id="ARBA00023224"/>
    </source>
</evidence>
<dbReference type="Pfam" id="PF00001">
    <property type="entry name" value="7tm_1"/>
    <property type="match status" value="1"/>
</dbReference>
<reference evidence="11" key="1">
    <citation type="submission" date="2021-02" db="EMBL/GenBank/DDBJ databases">
        <authorList>
            <person name="Nowell W R."/>
        </authorList>
    </citation>
    <scope>NUCLEOTIDE SEQUENCE</scope>
</reference>
<keyword evidence="5 8" id="KW-0472">Membrane</keyword>
<proteinExistence type="predicted"/>
<feature type="transmembrane region" description="Helical" evidence="8">
    <location>
        <begin position="270"/>
        <end position="295"/>
    </location>
</feature>
<dbReference type="PRINTS" id="PR00237">
    <property type="entry name" value="GPCRRHODOPSN"/>
</dbReference>
<dbReference type="PROSITE" id="PS50262">
    <property type="entry name" value="G_PROTEIN_RECEP_F1_2"/>
    <property type="match status" value="1"/>
</dbReference>
<comment type="caution">
    <text evidence="11">The sequence shown here is derived from an EMBL/GenBank/DDBJ whole genome shotgun (WGS) entry which is preliminary data.</text>
</comment>
<keyword evidence="4" id="KW-0297">G-protein coupled receptor</keyword>
<dbReference type="GO" id="GO:0004930">
    <property type="term" value="F:G protein-coupled receptor activity"/>
    <property type="evidence" value="ECO:0007669"/>
    <property type="project" value="UniProtKB-KW"/>
</dbReference>
<evidence type="ECO:0000256" key="5">
    <source>
        <dbReference type="ARBA" id="ARBA00023136"/>
    </source>
</evidence>
<evidence type="ECO:0000313" key="14">
    <source>
        <dbReference type="Proteomes" id="UP000663829"/>
    </source>
</evidence>
<dbReference type="EMBL" id="CAJOBC010046421">
    <property type="protein sequence ID" value="CAF4162271.1"/>
    <property type="molecule type" value="Genomic_DNA"/>
</dbReference>
<evidence type="ECO:0000256" key="3">
    <source>
        <dbReference type="ARBA" id="ARBA00022989"/>
    </source>
</evidence>
<organism evidence="11 14">
    <name type="scientific">Didymodactylos carnosus</name>
    <dbReference type="NCBI Taxonomy" id="1234261"/>
    <lineage>
        <taxon>Eukaryota</taxon>
        <taxon>Metazoa</taxon>
        <taxon>Spiralia</taxon>
        <taxon>Gnathifera</taxon>
        <taxon>Rotifera</taxon>
        <taxon>Eurotatoria</taxon>
        <taxon>Bdelloidea</taxon>
        <taxon>Philodinida</taxon>
        <taxon>Philodinidae</taxon>
        <taxon>Didymodactylos</taxon>
    </lineage>
</organism>
<sequence>MDCIVSRLFGFILLFSVLVSLKFNIQFGRWFLNQYRHGRHQLRYNFLVLNMFINSICILLIEIPIVLVQCFLCRQYCIEFLCKLEGFISYLSCITTIYLLSTMSVLRYLVVSNNRYLSTVSKYHGLYIVVGCWLVALIWTLPSLFGLNPYFPEGIGFHCAYYWLDPSFRSKIFFIFACLFVYALPLTLLLCMNILIYQFVRRSMKFDTKSPLTSGKRLTLRRRYLKQMNIDYRFALAALIIVSEFILSWTPYAVIGIIKIVYGKASAFEYVFLFTLGALLAKISMLINPLIYIFTVKKLFVYEYRVNESK</sequence>
<dbReference type="InterPro" id="IPR000276">
    <property type="entry name" value="GPCR_Rhodpsn"/>
</dbReference>
<dbReference type="InterPro" id="IPR017452">
    <property type="entry name" value="GPCR_Rhodpsn_7TM"/>
</dbReference>
<gene>
    <name evidence="11" type="ORF">GPM918_LOCUS29359</name>
    <name evidence="10" type="ORF">OVA965_LOCUS21653</name>
    <name evidence="13" type="ORF">SRO942_LOCUS29931</name>
    <name evidence="12" type="ORF">TMI583_LOCUS22359</name>
</gene>
<accession>A0A815FG62</accession>
<dbReference type="InterPro" id="IPR050125">
    <property type="entry name" value="GPCR_opsins"/>
</dbReference>
<evidence type="ECO:0000256" key="8">
    <source>
        <dbReference type="SAM" id="Phobius"/>
    </source>
</evidence>
<feature type="transmembrane region" description="Helical" evidence="8">
    <location>
        <begin position="232"/>
        <end position="258"/>
    </location>
</feature>
<dbReference type="Proteomes" id="UP000663829">
    <property type="component" value="Unassembled WGS sequence"/>
</dbReference>
<evidence type="ECO:0000259" key="9">
    <source>
        <dbReference type="PROSITE" id="PS50262"/>
    </source>
</evidence>
<keyword evidence="6" id="KW-0675">Receptor</keyword>
<evidence type="ECO:0000313" key="10">
    <source>
        <dbReference type="EMBL" id="CAF1152025.1"/>
    </source>
</evidence>
<evidence type="ECO:0000256" key="1">
    <source>
        <dbReference type="ARBA" id="ARBA00004141"/>
    </source>
</evidence>
<dbReference type="Proteomes" id="UP000681722">
    <property type="component" value="Unassembled WGS sequence"/>
</dbReference>
<feature type="transmembrane region" description="Helical" evidence="8">
    <location>
        <begin position="46"/>
        <end position="67"/>
    </location>
</feature>
<keyword evidence="2 8" id="KW-0812">Transmembrane</keyword>
<dbReference type="AlphaFoldDB" id="A0A815FG62"/>
<keyword evidence="14" id="KW-1185">Reference proteome</keyword>
<keyword evidence="7" id="KW-0807">Transducer</keyword>
<dbReference type="EMBL" id="CAJNOQ010013292">
    <property type="protein sequence ID" value="CAF1318599.1"/>
    <property type="molecule type" value="Genomic_DNA"/>
</dbReference>
<name>A0A815FG62_9BILA</name>
<feature type="transmembrane region" description="Helical" evidence="8">
    <location>
        <begin position="6"/>
        <end position="25"/>
    </location>
</feature>
<protein>
    <recommendedName>
        <fullName evidence="9">G-protein coupled receptors family 1 profile domain-containing protein</fullName>
    </recommendedName>
</protein>
<evidence type="ECO:0000256" key="2">
    <source>
        <dbReference type="ARBA" id="ARBA00022692"/>
    </source>
</evidence>
<dbReference type="OrthoDB" id="9996086at2759"/>
<dbReference type="PANTHER" id="PTHR24240">
    <property type="entry name" value="OPSIN"/>
    <property type="match status" value="1"/>
</dbReference>
<dbReference type="EMBL" id="CAJOBA010031604">
    <property type="protein sequence ID" value="CAF3960194.1"/>
    <property type="molecule type" value="Genomic_DNA"/>
</dbReference>
<dbReference type="GO" id="GO:0016020">
    <property type="term" value="C:membrane"/>
    <property type="evidence" value="ECO:0007669"/>
    <property type="project" value="UniProtKB-SubCell"/>
</dbReference>
<comment type="subcellular location">
    <subcellularLocation>
        <location evidence="1">Membrane</location>
        <topology evidence="1">Multi-pass membrane protein</topology>
    </subcellularLocation>
</comment>
<evidence type="ECO:0000256" key="4">
    <source>
        <dbReference type="ARBA" id="ARBA00023040"/>
    </source>
</evidence>
<dbReference type="Proteomes" id="UP000677228">
    <property type="component" value="Unassembled WGS sequence"/>
</dbReference>
<dbReference type="EMBL" id="CAJNOK010011938">
    <property type="protein sequence ID" value="CAF1152025.1"/>
    <property type="molecule type" value="Genomic_DNA"/>
</dbReference>
<evidence type="ECO:0000256" key="6">
    <source>
        <dbReference type="ARBA" id="ARBA00023170"/>
    </source>
</evidence>
<dbReference type="SUPFAM" id="SSF81321">
    <property type="entry name" value="Family A G protein-coupled receptor-like"/>
    <property type="match status" value="1"/>
</dbReference>
<keyword evidence="3 8" id="KW-1133">Transmembrane helix</keyword>
<feature type="transmembrane region" description="Helical" evidence="8">
    <location>
        <begin position="123"/>
        <end position="141"/>
    </location>
</feature>
<dbReference type="Proteomes" id="UP000682733">
    <property type="component" value="Unassembled WGS sequence"/>
</dbReference>
<evidence type="ECO:0000313" key="13">
    <source>
        <dbReference type="EMBL" id="CAF4162271.1"/>
    </source>
</evidence>